<dbReference type="RefSeq" id="WP_039340941.1">
    <property type="nucleotide sequence ID" value="NZ_PGEZ01000001.1"/>
</dbReference>
<comment type="caution">
    <text evidence="2">The sequence shown here is derived from an EMBL/GenBank/DDBJ whole genome shotgun (WGS) entry which is preliminary data.</text>
</comment>
<dbReference type="Proteomes" id="UP000230842">
    <property type="component" value="Unassembled WGS sequence"/>
</dbReference>
<dbReference type="InterPro" id="IPR010852">
    <property type="entry name" value="ABATE"/>
</dbReference>
<organism evidence="2 3">
    <name type="scientific">Mumia flava</name>
    <dbReference type="NCBI Taxonomy" id="1348852"/>
    <lineage>
        <taxon>Bacteria</taxon>
        <taxon>Bacillati</taxon>
        <taxon>Actinomycetota</taxon>
        <taxon>Actinomycetes</taxon>
        <taxon>Propionibacteriales</taxon>
        <taxon>Nocardioidaceae</taxon>
        <taxon>Mumia</taxon>
    </lineage>
</organism>
<evidence type="ECO:0000313" key="2">
    <source>
        <dbReference type="EMBL" id="PJJ56985.1"/>
    </source>
</evidence>
<dbReference type="InterPro" id="IPR023286">
    <property type="entry name" value="ABATE_dom_sf"/>
</dbReference>
<reference evidence="2 3" key="1">
    <citation type="submission" date="2017-11" db="EMBL/GenBank/DDBJ databases">
        <title>Genomic Encyclopedia of Archaeal and Bacterial Type Strains, Phase II (KMG-II): From Individual Species to Whole Genera.</title>
        <authorList>
            <person name="Goeker M."/>
        </authorList>
    </citation>
    <scope>NUCLEOTIDE SEQUENCE [LARGE SCALE GENOMIC DNA]</scope>
    <source>
        <strain evidence="2 3">DSM 27763</strain>
    </source>
</reference>
<feature type="domain" description="Zinc finger CGNR" evidence="1">
    <location>
        <begin position="111"/>
        <end position="153"/>
    </location>
</feature>
<evidence type="ECO:0000259" key="1">
    <source>
        <dbReference type="Pfam" id="PF11706"/>
    </source>
</evidence>
<protein>
    <submittedName>
        <fullName evidence="2">Putative RNA-binding Zn ribbon-like protein</fullName>
    </submittedName>
</protein>
<accession>A0A0B2BTV5</accession>
<dbReference type="InterPro" id="IPR021005">
    <property type="entry name" value="Znf_CGNR"/>
</dbReference>
<dbReference type="SUPFAM" id="SSF160904">
    <property type="entry name" value="Jann2411-like"/>
    <property type="match status" value="1"/>
</dbReference>
<dbReference type="Pfam" id="PF11706">
    <property type="entry name" value="zf-CGNR"/>
    <property type="match status" value="1"/>
</dbReference>
<evidence type="ECO:0000313" key="3">
    <source>
        <dbReference type="Proteomes" id="UP000230842"/>
    </source>
</evidence>
<proteinExistence type="predicted"/>
<dbReference type="EMBL" id="PGEZ01000001">
    <property type="protein sequence ID" value="PJJ56985.1"/>
    <property type="molecule type" value="Genomic_DNA"/>
</dbReference>
<dbReference type="PANTHER" id="PTHR35525">
    <property type="entry name" value="BLL6575 PROTEIN"/>
    <property type="match status" value="1"/>
</dbReference>
<sequence length="157" mass="17046">MSAYADAGPDPADRVVAFLNTLDVEDAHDALATVDDLAAWTGETSDRTVHHQALRLRDALRRLASGEAPAEAVRVGVTVEIGPDVGLRPTSLIEAVAADVATLTAEDRLARVKICPADDCRWAFYDRSKNHSRQWCSMEVCGNRAKARKHRARAGRG</sequence>
<name>A0A0B2BTV5_9ACTN</name>
<gene>
    <name evidence="2" type="ORF">CLV56_1204</name>
</gene>
<dbReference type="Gene3D" id="1.10.3300.10">
    <property type="entry name" value="Jann2411-like domain"/>
    <property type="match status" value="1"/>
</dbReference>
<dbReference type="AlphaFoldDB" id="A0A0B2BTV5"/>
<keyword evidence="3" id="KW-1185">Reference proteome</keyword>
<dbReference type="PANTHER" id="PTHR35525:SF3">
    <property type="entry name" value="BLL6575 PROTEIN"/>
    <property type="match status" value="1"/>
</dbReference>
<dbReference type="Pfam" id="PF07336">
    <property type="entry name" value="ABATE"/>
    <property type="match status" value="1"/>
</dbReference>